<sequence length="70" mass="7892">MNPQPTSFGSPPEETQATNLCNLTHYLVLVDFESGKHELSNTENLIGQQVRYTHRVAQFYFHSSSVLSPP</sequence>
<reference evidence="1 2" key="1">
    <citation type="journal article" date="2006" name="Science">
        <title>The genome of black cottonwood, Populus trichocarpa (Torr. &amp; Gray).</title>
        <authorList>
            <person name="Tuskan G.A."/>
            <person name="Difazio S."/>
            <person name="Jansson S."/>
            <person name="Bohlmann J."/>
            <person name="Grigoriev I."/>
            <person name="Hellsten U."/>
            <person name="Putnam N."/>
            <person name="Ralph S."/>
            <person name="Rombauts S."/>
            <person name="Salamov A."/>
            <person name="Schein J."/>
            <person name="Sterck L."/>
            <person name="Aerts A."/>
            <person name="Bhalerao R.R."/>
            <person name="Bhalerao R.P."/>
            <person name="Blaudez D."/>
            <person name="Boerjan W."/>
            <person name="Brun A."/>
            <person name="Brunner A."/>
            <person name="Busov V."/>
            <person name="Campbell M."/>
            <person name="Carlson J."/>
            <person name="Chalot M."/>
            <person name="Chapman J."/>
            <person name="Chen G.L."/>
            <person name="Cooper D."/>
            <person name="Coutinho P.M."/>
            <person name="Couturier J."/>
            <person name="Covert S."/>
            <person name="Cronk Q."/>
            <person name="Cunningham R."/>
            <person name="Davis J."/>
            <person name="Degroeve S."/>
            <person name="Dejardin A."/>
            <person name="Depamphilis C."/>
            <person name="Detter J."/>
            <person name="Dirks B."/>
            <person name="Dubchak I."/>
            <person name="Duplessis S."/>
            <person name="Ehlting J."/>
            <person name="Ellis B."/>
            <person name="Gendler K."/>
            <person name="Goodstein D."/>
            <person name="Gribskov M."/>
            <person name="Grimwood J."/>
            <person name="Groover A."/>
            <person name="Gunter L."/>
            <person name="Hamberger B."/>
            <person name="Heinze B."/>
            <person name="Helariutta Y."/>
            <person name="Henrissat B."/>
            <person name="Holligan D."/>
            <person name="Holt R."/>
            <person name="Huang W."/>
            <person name="Islam-Faridi N."/>
            <person name="Jones S."/>
            <person name="Jones-Rhoades M."/>
            <person name="Jorgensen R."/>
            <person name="Joshi C."/>
            <person name="Kangasjarvi J."/>
            <person name="Karlsson J."/>
            <person name="Kelleher C."/>
            <person name="Kirkpatrick R."/>
            <person name="Kirst M."/>
            <person name="Kohler A."/>
            <person name="Kalluri U."/>
            <person name="Larimer F."/>
            <person name="Leebens-Mack J."/>
            <person name="Leple J.C."/>
            <person name="Locascio P."/>
            <person name="Lou Y."/>
            <person name="Lucas S."/>
            <person name="Martin F."/>
            <person name="Montanini B."/>
            <person name="Napoli C."/>
            <person name="Nelson D.R."/>
            <person name="Nelson C."/>
            <person name="Nieminen K."/>
            <person name="Nilsson O."/>
            <person name="Pereda V."/>
            <person name="Peter G."/>
            <person name="Philippe R."/>
            <person name="Pilate G."/>
            <person name="Poliakov A."/>
            <person name="Razumovskaya J."/>
            <person name="Richardson P."/>
            <person name="Rinaldi C."/>
            <person name="Ritland K."/>
            <person name="Rouze P."/>
            <person name="Ryaboy D."/>
            <person name="Schmutz J."/>
            <person name="Schrader J."/>
            <person name="Segerman B."/>
            <person name="Shin H."/>
            <person name="Siddiqui A."/>
            <person name="Sterky F."/>
            <person name="Terry A."/>
            <person name="Tsai C.J."/>
            <person name="Uberbacher E."/>
            <person name="Unneberg P."/>
            <person name="Vahala J."/>
            <person name="Wall K."/>
            <person name="Wessler S."/>
            <person name="Yang G."/>
            <person name="Yin T."/>
            <person name="Douglas C."/>
            <person name="Marra M."/>
            <person name="Sandberg G."/>
            <person name="Van de Peer Y."/>
            <person name="Rokhsar D."/>
        </authorList>
    </citation>
    <scope>NUCLEOTIDE SEQUENCE [LARGE SCALE GENOMIC DNA]</scope>
    <source>
        <strain evidence="2">cv. Nisqually</strain>
    </source>
</reference>
<protein>
    <submittedName>
        <fullName evidence="1">Uncharacterized protein</fullName>
    </submittedName>
</protein>
<gene>
    <name evidence="1" type="ORF">POPTR_005G039700</name>
</gene>
<proteinExistence type="predicted"/>
<keyword evidence="2" id="KW-1185">Reference proteome</keyword>
<evidence type="ECO:0000313" key="1">
    <source>
        <dbReference type="EMBL" id="PNT34803.1"/>
    </source>
</evidence>
<organism evidence="1 2">
    <name type="scientific">Populus trichocarpa</name>
    <name type="common">Western balsam poplar</name>
    <name type="synonym">Populus balsamifera subsp. trichocarpa</name>
    <dbReference type="NCBI Taxonomy" id="3694"/>
    <lineage>
        <taxon>Eukaryota</taxon>
        <taxon>Viridiplantae</taxon>
        <taxon>Streptophyta</taxon>
        <taxon>Embryophyta</taxon>
        <taxon>Tracheophyta</taxon>
        <taxon>Spermatophyta</taxon>
        <taxon>Magnoliopsida</taxon>
        <taxon>eudicotyledons</taxon>
        <taxon>Gunneridae</taxon>
        <taxon>Pentapetalae</taxon>
        <taxon>rosids</taxon>
        <taxon>fabids</taxon>
        <taxon>Malpighiales</taxon>
        <taxon>Salicaceae</taxon>
        <taxon>Saliceae</taxon>
        <taxon>Populus</taxon>
    </lineage>
</organism>
<dbReference type="AlphaFoldDB" id="A0A2K2AB98"/>
<accession>A0A2K2AB98</accession>
<dbReference type="EMBL" id="CM009294">
    <property type="protein sequence ID" value="PNT34803.1"/>
    <property type="molecule type" value="Genomic_DNA"/>
</dbReference>
<evidence type="ECO:0000313" key="2">
    <source>
        <dbReference type="Proteomes" id="UP000006729"/>
    </source>
</evidence>
<name>A0A2K2AB98_POPTR</name>
<dbReference type="Proteomes" id="UP000006729">
    <property type="component" value="Chromosome 5"/>
</dbReference>
<dbReference type="InParanoid" id="A0A2K2AB98"/>